<sequence>MDENSKKRKQGGDRGSGSGAKRSKGGSGGKWKTPHQKDKMASKTDMGKTLTVGDEGIWVTFARGMGTKAVREFKALCAEYGEQLYGFAQPRVDSSDVEGRESGDIEQAIRKELSMIKEKEKPTSMQPFTPISTAVECLFFMKTTKPVDPGSFARKICEDARDCPNPMQRKCKYINRLTPVFDTDKATEKGILRVARTVLSPWFTLTDASNAEPSEAAELVTDEPGPAYTYAIRHHVRNHAVFKSEEIIKMVAGLVDPRHKVNLGKPDKVILVEVFQLFCGISVVDSEEWEALKRYNVNALYTMSPEDKVGASEAQATEGTKSADANEE</sequence>
<feature type="compositionally biased region" description="Basic and acidic residues" evidence="2">
    <location>
        <begin position="35"/>
        <end position="46"/>
    </location>
</feature>
<dbReference type="GO" id="GO:0006400">
    <property type="term" value="P:tRNA modification"/>
    <property type="evidence" value="ECO:0007669"/>
    <property type="project" value="InterPro"/>
</dbReference>
<reference evidence="4 5" key="1">
    <citation type="journal article" date="2016" name="Sci. Rep.">
        <title>Insights into Adaptations to a Near-Obligate Nematode Endoparasitic Lifestyle from the Finished Genome of Drechmeria coniospora.</title>
        <authorList>
            <person name="Zhang L."/>
            <person name="Zhou Z."/>
            <person name="Guo Q."/>
            <person name="Fokkens L."/>
            <person name="Miskei M."/>
            <person name="Pocsi I."/>
            <person name="Zhang W."/>
            <person name="Chen M."/>
            <person name="Wang L."/>
            <person name="Sun Y."/>
            <person name="Donzelli B.G."/>
            <person name="Gibson D.M."/>
            <person name="Nelson D.R."/>
            <person name="Luo J.G."/>
            <person name="Rep M."/>
            <person name="Liu H."/>
            <person name="Yang S."/>
            <person name="Wang J."/>
            <person name="Krasnoff S.B."/>
            <person name="Xu Y."/>
            <person name="Molnar I."/>
            <person name="Lin M."/>
        </authorList>
    </citation>
    <scope>NUCLEOTIDE SEQUENCE [LARGE SCALE GENOMIC DNA]</scope>
    <source>
        <strain evidence="4 5">ARSEF 6962</strain>
    </source>
</reference>
<dbReference type="Pfam" id="PF02926">
    <property type="entry name" value="THUMP"/>
    <property type="match status" value="1"/>
</dbReference>
<dbReference type="STRING" id="98403.A0A151GUH5"/>
<accession>A0A151GUH5</accession>
<keyword evidence="5" id="KW-1185">Reference proteome</keyword>
<evidence type="ECO:0000259" key="3">
    <source>
        <dbReference type="PROSITE" id="PS51165"/>
    </source>
</evidence>
<proteinExistence type="predicted"/>
<dbReference type="InterPro" id="IPR004114">
    <property type="entry name" value="THUMP_dom"/>
</dbReference>
<organism evidence="4 5">
    <name type="scientific">Drechmeria coniospora</name>
    <name type="common">Nematophagous fungus</name>
    <name type="synonym">Meria coniospora</name>
    <dbReference type="NCBI Taxonomy" id="98403"/>
    <lineage>
        <taxon>Eukaryota</taxon>
        <taxon>Fungi</taxon>
        <taxon>Dikarya</taxon>
        <taxon>Ascomycota</taxon>
        <taxon>Pezizomycotina</taxon>
        <taxon>Sordariomycetes</taxon>
        <taxon>Hypocreomycetidae</taxon>
        <taxon>Hypocreales</taxon>
        <taxon>Ophiocordycipitaceae</taxon>
        <taxon>Drechmeria</taxon>
    </lineage>
</organism>
<protein>
    <submittedName>
        <fullName evidence="4">THUMP domain-containing protein</fullName>
    </submittedName>
</protein>
<dbReference type="SUPFAM" id="SSF143437">
    <property type="entry name" value="THUMP domain-like"/>
    <property type="match status" value="1"/>
</dbReference>
<feature type="region of interest" description="Disordered" evidence="2">
    <location>
        <begin position="306"/>
        <end position="328"/>
    </location>
</feature>
<dbReference type="PANTHER" id="PTHR13452:SF10">
    <property type="entry name" value="THUMP DOMAIN-CONTAINING PROTEIN 1"/>
    <property type="match status" value="1"/>
</dbReference>
<dbReference type="GO" id="GO:0003723">
    <property type="term" value="F:RNA binding"/>
    <property type="evidence" value="ECO:0007669"/>
    <property type="project" value="UniProtKB-UniRule"/>
</dbReference>
<dbReference type="PANTHER" id="PTHR13452">
    <property type="entry name" value="THUMP DOMAIN CONTAINING PROTEIN 1-RELATED"/>
    <property type="match status" value="1"/>
</dbReference>
<dbReference type="GeneID" id="63714502"/>
<dbReference type="FunCoup" id="A0A151GUH5">
    <property type="interactions" value="805"/>
</dbReference>
<dbReference type="CDD" id="cd11717">
    <property type="entry name" value="THUMP_THUMPD1_like"/>
    <property type="match status" value="1"/>
</dbReference>
<evidence type="ECO:0000256" key="2">
    <source>
        <dbReference type="SAM" id="MobiDB-lite"/>
    </source>
</evidence>
<dbReference type="RefSeq" id="XP_040660073.1">
    <property type="nucleotide sequence ID" value="XM_040799190.1"/>
</dbReference>
<feature type="domain" description="THUMP" evidence="3">
    <location>
        <begin position="184"/>
        <end position="285"/>
    </location>
</feature>
<feature type="region of interest" description="Disordered" evidence="2">
    <location>
        <begin position="1"/>
        <end position="47"/>
    </location>
</feature>
<dbReference type="InParanoid" id="A0A151GUH5"/>
<evidence type="ECO:0000256" key="1">
    <source>
        <dbReference type="PROSITE-ProRule" id="PRU00529"/>
    </source>
</evidence>
<dbReference type="Proteomes" id="UP000076580">
    <property type="component" value="Chromosome 01"/>
</dbReference>
<gene>
    <name evidence="4" type="ORF">DCS_01859</name>
</gene>
<comment type="caution">
    <text evidence="4">The sequence shown here is derived from an EMBL/GenBank/DDBJ whole genome shotgun (WGS) entry which is preliminary data.</text>
</comment>
<dbReference type="EMBL" id="LAYC01000001">
    <property type="protein sequence ID" value="KYK60721.1"/>
    <property type="molecule type" value="Genomic_DNA"/>
</dbReference>
<dbReference type="AlphaFoldDB" id="A0A151GUH5"/>
<evidence type="ECO:0000313" key="5">
    <source>
        <dbReference type="Proteomes" id="UP000076580"/>
    </source>
</evidence>
<name>A0A151GUH5_DRECN</name>
<evidence type="ECO:0000313" key="4">
    <source>
        <dbReference type="EMBL" id="KYK60721.1"/>
    </source>
</evidence>
<dbReference type="Gene3D" id="3.30.2300.10">
    <property type="entry name" value="THUMP superfamily"/>
    <property type="match status" value="1"/>
</dbReference>
<dbReference type="InterPro" id="IPR040183">
    <property type="entry name" value="THUMPD1-like"/>
</dbReference>
<keyword evidence="1" id="KW-0694">RNA-binding</keyword>
<dbReference type="PROSITE" id="PS51165">
    <property type="entry name" value="THUMP"/>
    <property type="match status" value="1"/>
</dbReference>